<organism evidence="4 5">
    <name type="scientific">Candidatus Methylocalor cossyra</name>
    <dbReference type="NCBI Taxonomy" id="3108543"/>
    <lineage>
        <taxon>Bacteria</taxon>
        <taxon>Pseudomonadati</taxon>
        <taxon>Pseudomonadota</taxon>
        <taxon>Gammaproteobacteria</taxon>
        <taxon>Methylococcales</taxon>
        <taxon>Methylococcaceae</taxon>
        <taxon>Candidatus Methylocalor</taxon>
    </lineage>
</organism>
<evidence type="ECO:0000259" key="3">
    <source>
        <dbReference type="Pfam" id="PF17185"/>
    </source>
</evidence>
<dbReference type="PANTHER" id="PTHR38013:SF1">
    <property type="entry name" value="GLYCOPROTEIN_POLYSACCHARIDE METABOLISM"/>
    <property type="match status" value="1"/>
</dbReference>
<dbReference type="Pfam" id="PF09619">
    <property type="entry name" value="YscW"/>
    <property type="match status" value="1"/>
</dbReference>
<dbReference type="Pfam" id="PF04170">
    <property type="entry name" value="NlpE"/>
    <property type="match status" value="1"/>
</dbReference>
<evidence type="ECO:0000313" key="5">
    <source>
        <dbReference type="Proteomes" id="UP001497493"/>
    </source>
</evidence>
<evidence type="ECO:0000259" key="2">
    <source>
        <dbReference type="Pfam" id="PF03724"/>
    </source>
</evidence>
<feature type="domain" description="DUF306" evidence="2">
    <location>
        <begin position="358"/>
        <end position="467"/>
    </location>
</feature>
<dbReference type="Gene3D" id="2.40.50.540">
    <property type="match status" value="1"/>
</dbReference>
<dbReference type="InterPro" id="IPR038139">
    <property type="entry name" value="NlpE_C_sf"/>
</dbReference>
<dbReference type="InterPro" id="IPR005184">
    <property type="entry name" value="DUF306_Meta_HslJ"/>
</dbReference>
<feature type="chain" id="PRO_5045744396" description="DUF306 domain-containing protein" evidence="1">
    <location>
        <begin position="40"/>
        <end position="472"/>
    </location>
</feature>
<dbReference type="InterPro" id="IPR007298">
    <property type="entry name" value="Cu-R_lipoprotein_NlpE"/>
</dbReference>
<dbReference type="EMBL" id="OZ026884">
    <property type="protein sequence ID" value="CAL1240248.1"/>
    <property type="molecule type" value="Genomic_DNA"/>
</dbReference>
<dbReference type="PANTHER" id="PTHR38013">
    <property type="entry name" value="GLYCOPROTEIN/POLYSACCHARIDE METABOLISM"/>
    <property type="match status" value="1"/>
</dbReference>
<dbReference type="InterPro" id="IPR039366">
    <property type="entry name" value="Pilotin"/>
</dbReference>
<dbReference type="InterPro" id="IPR053196">
    <property type="entry name" value="Lipoprotein_YbaY-like"/>
</dbReference>
<evidence type="ECO:0000313" key="4">
    <source>
        <dbReference type="EMBL" id="CAL1240248.1"/>
    </source>
</evidence>
<dbReference type="InterPro" id="IPR038670">
    <property type="entry name" value="HslJ-like_sf"/>
</dbReference>
<dbReference type="Gene3D" id="2.40.128.270">
    <property type="match status" value="1"/>
</dbReference>
<keyword evidence="5" id="KW-1185">Reference proteome</keyword>
<evidence type="ECO:0008006" key="6">
    <source>
        <dbReference type="Google" id="ProtNLM"/>
    </source>
</evidence>
<feature type="domain" description="NlpE C-terminal OB" evidence="3">
    <location>
        <begin position="263"/>
        <end position="350"/>
    </location>
</feature>
<sequence>MAPYSATEPRPIPVNPPSRRRWYALLPLALGWLSSAARADSAIEGTALYLQRLALPPGVEFEAVLEDISAADAPAEPLGRTRLPDPGNPPIHFRIPYDPGRIVPNHRYTVRASLRLGERLLFTTDRIYPVLTQGHGRRVSLLLRRAQGGAAPRSTPLGALPASFLGELPCADCPGIDYQLDLFPDGVFFARRDYRERGVRVDDIGRWSLTPDGRHLNLQGREAGRFAVLGPGLLGRPDLPGQPEAPRYGLKRADTFRPIEPHLELTGQYSYWADAGWFTECQTGLRLPVAQEGANAALEAAYGKAHTTPGETLMTSIRGTIAPRPKQEGEGQERMLVVERFSAFQPGPACAPTGAGTPLENTRWKLLELRGKPLDAGEVQQPPHILLDPVEHRVAGSGGCNRLLGGYRLAGERLEFRQLAGTMMACPKGMAFERSFHAALAKVRSWKIVAERLELYDGAGTVVARFQADRGA</sequence>
<feature type="signal peptide" evidence="1">
    <location>
        <begin position="1"/>
        <end position="39"/>
    </location>
</feature>
<dbReference type="Proteomes" id="UP001497493">
    <property type="component" value="Chromosome"/>
</dbReference>
<name>A0ABM9NI69_9GAMM</name>
<keyword evidence="1" id="KW-0732">Signal</keyword>
<accession>A0ABM9NI69</accession>
<dbReference type="Gene3D" id="2.40.128.640">
    <property type="match status" value="1"/>
</dbReference>
<dbReference type="Pfam" id="PF03724">
    <property type="entry name" value="META"/>
    <property type="match status" value="1"/>
</dbReference>
<protein>
    <recommendedName>
        <fullName evidence="6">DUF306 domain-containing protein</fullName>
    </recommendedName>
</protein>
<gene>
    <name evidence="4" type="ORF">MECH1_V1_1472</name>
</gene>
<proteinExistence type="predicted"/>
<reference evidence="4 5" key="1">
    <citation type="submission" date="2024-04" db="EMBL/GenBank/DDBJ databases">
        <authorList>
            <person name="Cremers G."/>
        </authorList>
    </citation>
    <scope>NUCLEOTIDE SEQUENCE [LARGE SCALE GENOMIC DNA]</scope>
    <source>
        <strain evidence="4">MeCH1-AG</strain>
    </source>
</reference>
<evidence type="ECO:0000256" key="1">
    <source>
        <dbReference type="SAM" id="SignalP"/>
    </source>
</evidence>
<dbReference type="Pfam" id="PF17185">
    <property type="entry name" value="NlpE_C"/>
    <property type="match status" value="1"/>
</dbReference>
<dbReference type="InterPro" id="IPR033450">
    <property type="entry name" value="NlpE_C"/>
</dbReference>